<organism evidence="5 6">
    <name type="scientific">Crucibulum laeve</name>
    <dbReference type="NCBI Taxonomy" id="68775"/>
    <lineage>
        <taxon>Eukaryota</taxon>
        <taxon>Fungi</taxon>
        <taxon>Dikarya</taxon>
        <taxon>Basidiomycota</taxon>
        <taxon>Agaricomycotina</taxon>
        <taxon>Agaricomycetes</taxon>
        <taxon>Agaricomycetidae</taxon>
        <taxon>Agaricales</taxon>
        <taxon>Agaricineae</taxon>
        <taxon>Nidulariaceae</taxon>
        <taxon>Crucibulum</taxon>
    </lineage>
</organism>
<feature type="binding site" evidence="4">
    <location>
        <begin position="17"/>
        <end position="22"/>
    </location>
    <ligand>
        <name>substrate</name>
    </ligand>
</feature>
<evidence type="ECO:0000256" key="4">
    <source>
        <dbReference type="PIRSR" id="PIRSR617939-2"/>
    </source>
</evidence>
<feature type="binding site" evidence="4">
    <location>
        <position position="132"/>
    </location>
    <ligand>
        <name>substrate</name>
    </ligand>
</feature>
<dbReference type="SUPFAM" id="SSF110857">
    <property type="entry name" value="Gamma-glutamyl cyclotransferase-like"/>
    <property type="match status" value="1"/>
</dbReference>
<reference evidence="5 6" key="1">
    <citation type="journal article" date="2019" name="Nat. Ecol. Evol.">
        <title>Megaphylogeny resolves global patterns of mushroom evolution.</title>
        <authorList>
            <person name="Varga T."/>
            <person name="Krizsan K."/>
            <person name="Foldi C."/>
            <person name="Dima B."/>
            <person name="Sanchez-Garcia M."/>
            <person name="Sanchez-Ramirez S."/>
            <person name="Szollosi G.J."/>
            <person name="Szarkandi J.G."/>
            <person name="Papp V."/>
            <person name="Albert L."/>
            <person name="Andreopoulos W."/>
            <person name="Angelini C."/>
            <person name="Antonin V."/>
            <person name="Barry K.W."/>
            <person name="Bougher N.L."/>
            <person name="Buchanan P."/>
            <person name="Buyck B."/>
            <person name="Bense V."/>
            <person name="Catcheside P."/>
            <person name="Chovatia M."/>
            <person name="Cooper J."/>
            <person name="Damon W."/>
            <person name="Desjardin D."/>
            <person name="Finy P."/>
            <person name="Geml J."/>
            <person name="Haridas S."/>
            <person name="Hughes K."/>
            <person name="Justo A."/>
            <person name="Karasinski D."/>
            <person name="Kautmanova I."/>
            <person name="Kiss B."/>
            <person name="Kocsube S."/>
            <person name="Kotiranta H."/>
            <person name="LaButti K.M."/>
            <person name="Lechner B.E."/>
            <person name="Liimatainen K."/>
            <person name="Lipzen A."/>
            <person name="Lukacs Z."/>
            <person name="Mihaltcheva S."/>
            <person name="Morgado L.N."/>
            <person name="Niskanen T."/>
            <person name="Noordeloos M.E."/>
            <person name="Ohm R.A."/>
            <person name="Ortiz-Santana B."/>
            <person name="Ovrebo C."/>
            <person name="Racz N."/>
            <person name="Riley R."/>
            <person name="Savchenko A."/>
            <person name="Shiryaev A."/>
            <person name="Soop K."/>
            <person name="Spirin V."/>
            <person name="Szebenyi C."/>
            <person name="Tomsovsky M."/>
            <person name="Tulloss R.E."/>
            <person name="Uehling J."/>
            <person name="Grigoriev I.V."/>
            <person name="Vagvolgyi C."/>
            <person name="Papp T."/>
            <person name="Martin F.M."/>
            <person name="Miettinen O."/>
            <person name="Hibbett D.S."/>
            <person name="Nagy L.G."/>
        </authorList>
    </citation>
    <scope>NUCLEOTIDE SEQUENCE [LARGE SCALE GENOMIC DNA]</scope>
    <source>
        <strain evidence="5 6">CBS 166.37</strain>
    </source>
</reference>
<dbReference type="OrthoDB" id="2924818at2759"/>
<evidence type="ECO:0000256" key="3">
    <source>
        <dbReference type="PIRSR" id="PIRSR617939-1"/>
    </source>
</evidence>
<sequence length="164" mass="18762">MATHAPLESELRQRSLYFGYGSNLWIDQMNRRCPENKLIGIASLANWKWIISLRRYANVIPSPGDIVYGLIYELSEQDERNLDKFEGVAIGSYEKEIIPVDFIAQGAAQSTVINALVYVDRRQGESTPWEEYIYRMNMGIADGLDHGIPKSYIEKYLRPFIPAA</sequence>
<dbReference type="Pfam" id="PF13772">
    <property type="entry name" value="AIG2_2"/>
    <property type="match status" value="1"/>
</dbReference>
<dbReference type="STRING" id="68775.A0A5C3MA67"/>
<dbReference type="GO" id="GO:0003839">
    <property type="term" value="F:gamma-glutamylcyclotransferase activity"/>
    <property type="evidence" value="ECO:0007669"/>
    <property type="project" value="UniProtKB-EC"/>
</dbReference>
<dbReference type="AlphaFoldDB" id="A0A5C3MA67"/>
<evidence type="ECO:0000313" key="5">
    <source>
        <dbReference type="EMBL" id="TFK42319.1"/>
    </source>
</evidence>
<dbReference type="CDD" id="cd06661">
    <property type="entry name" value="GGCT_like"/>
    <property type="match status" value="1"/>
</dbReference>
<dbReference type="InterPro" id="IPR013024">
    <property type="entry name" value="GGCT-like"/>
</dbReference>
<gene>
    <name evidence="5" type="ORF">BDQ12DRAFT_676005</name>
</gene>
<dbReference type="EC" id="4.3.2.9" evidence="1"/>
<dbReference type="Proteomes" id="UP000308652">
    <property type="component" value="Unassembled WGS sequence"/>
</dbReference>
<protein>
    <recommendedName>
        <fullName evidence="1">gamma-glutamylcyclotransferase</fullName>
        <ecNumber evidence="1">4.3.2.9</ecNumber>
    </recommendedName>
</protein>
<dbReference type="EMBL" id="ML213592">
    <property type="protein sequence ID" value="TFK42319.1"/>
    <property type="molecule type" value="Genomic_DNA"/>
</dbReference>
<accession>A0A5C3MA67</accession>
<dbReference type="InterPro" id="IPR036568">
    <property type="entry name" value="GGCT-like_sf"/>
</dbReference>
<evidence type="ECO:0000256" key="1">
    <source>
        <dbReference type="ARBA" id="ARBA00012346"/>
    </source>
</evidence>
<feature type="active site" description="Proton acceptor" evidence="3">
    <location>
        <position position="86"/>
    </location>
</feature>
<evidence type="ECO:0000256" key="2">
    <source>
        <dbReference type="ARBA" id="ARBA00023239"/>
    </source>
</evidence>
<name>A0A5C3MA67_9AGAR</name>
<dbReference type="PANTHER" id="PTHR12935">
    <property type="entry name" value="GAMMA-GLUTAMYLCYCLOTRANSFERASE"/>
    <property type="match status" value="1"/>
</dbReference>
<keyword evidence="6" id="KW-1185">Reference proteome</keyword>
<proteinExistence type="predicted"/>
<dbReference type="Gene3D" id="3.10.490.10">
    <property type="entry name" value="Gamma-glutamyl cyclotransferase-like"/>
    <property type="match status" value="1"/>
</dbReference>
<evidence type="ECO:0000313" key="6">
    <source>
        <dbReference type="Proteomes" id="UP000308652"/>
    </source>
</evidence>
<keyword evidence="2" id="KW-0456">Lyase</keyword>
<dbReference type="InterPro" id="IPR017939">
    <property type="entry name" value="G-Glutamylcylcotransferase"/>
</dbReference>
<dbReference type="PANTHER" id="PTHR12935:SF0">
    <property type="entry name" value="GAMMA-GLUTAMYLCYCLOTRANSFERASE"/>
    <property type="match status" value="1"/>
</dbReference>